<dbReference type="PANTHER" id="PTHR23411">
    <property type="entry name" value="TAPASIN"/>
    <property type="match status" value="1"/>
</dbReference>
<dbReference type="GeneTree" id="ENSGT00940000165285"/>
<sequence length="429" mass="48080">MILFIKIIICFYLNAVVQSQQTLWLPCKFADEREVKKSDGGSEIEFVSREAVLQFGKEGDAPVISHAITFLVTGSKLNLQKYTQGVGPDQVECGLHWHKVQDVHVRWPVQQPNEFSNWLICTMKHTNGDFILTSFLRYPTDQPPPPGSRIWPAISDKQIVTTTAVMMMKSQTPLVTSNLGGQKKLHCQFAIDHKGPNFSLEWHKRGERVTLFSHTSRTRQTEGGGVDLKGLAGGDASYNLPFTKVSNEGMYVCSVSVAPLSASLDISLHIQESPRVSLSVGPTLSLQVDEEKKVVCDAERYYPLDVEVVWYKQDPAVPGQMAGSLLPTAIPNTLLSSHRHNTDKTYSLSSFFYLTASPSDSGKQFTCRVSHKSLKVDIKKSFILTVEEPSSWFFVFSMLVFIVILLLVLAPMLKYLYKAKRKTAQKKPY</sequence>
<reference evidence="5" key="2">
    <citation type="submission" date="2025-08" db="UniProtKB">
        <authorList>
            <consortium name="Ensembl"/>
        </authorList>
    </citation>
    <scope>IDENTIFICATION</scope>
</reference>
<keyword evidence="2" id="KW-0812">Transmembrane</keyword>
<name>H3D9V6_TETNG</name>
<feature type="domain" description="Ig-like" evidence="4">
    <location>
        <begin position="152"/>
        <end position="267"/>
    </location>
</feature>
<dbReference type="InterPro" id="IPR003597">
    <property type="entry name" value="Ig_C1-set"/>
</dbReference>
<dbReference type="PROSITE" id="PS00290">
    <property type="entry name" value="IG_MHC"/>
    <property type="match status" value="1"/>
</dbReference>
<dbReference type="Pfam" id="PF07686">
    <property type="entry name" value="V-set"/>
    <property type="match status" value="1"/>
</dbReference>
<protein>
    <submittedName>
        <fullName evidence="5">Si:ch211-108p6.4</fullName>
    </submittedName>
</protein>
<dbReference type="Proteomes" id="UP000007303">
    <property type="component" value="Unassembled WGS sequence"/>
</dbReference>
<dbReference type="Ensembl" id="ENSTNIT00000017515.1">
    <property type="protein sequence ID" value="ENSTNIP00000017297.1"/>
    <property type="gene ID" value="ENSTNIG00000014283.1"/>
</dbReference>
<keyword evidence="1" id="KW-0393">Immunoglobulin domain</keyword>
<dbReference type="InterPro" id="IPR003599">
    <property type="entry name" value="Ig_sub"/>
</dbReference>
<dbReference type="InterPro" id="IPR007110">
    <property type="entry name" value="Ig-like_dom"/>
</dbReference>
<dbReference type="STRING" id="99883.ENSTNIP00000017297"/>
<dbReference type="InterPro" id="IPR003006">
    <property type="entry name" value="Ig/MHC_CS"/>
</dbReference>
<feature type="domain" description="Ig-like" evidence="4">
    <location>
        <begin position="274"/>
        <end position="379"/>
    </location>
</feature>
<feature type="chain" id="PRO_5003582583" evidence="3">
    <location>
        <begin position="20"/>
        <end position="429"/>
    </location>
</feature>
<dbReference type="HOGENOM" id="CLU_631576_0_0_1"/>
<dbReference type="AlphaFoldDB" id="H3D9V6"/>
<keyword evidence="2" id="KW-0472">Membrane</keyword>
<dbReference type="PROSITE" id="PS50835">
    <property type="entry name" value="IG_LIKE"/>
    <property type="match status" value="2"/>
</dbReference>
<dbReference type="InterPro" id="IPR013783">
    <property type="entry name" value="Ig-like_fold"/>
</dbReference>
<dbReference type="InParanoid" id="H3D9V6"/>
<dbReference type="SMART" id="SM00409">
    <property type="entry name" value="IG"/>
    <property type="match status" value="2"/>
</dbReference>
<dbReference type="Pfam" id="PF07654">
    <property type="entry name" value="C1-set"/>
    <property type="match status" value="1"/>
</dbReference>
<feature type="signal peptide" evidence="3">
    <location>
        <begin position="1"/>
        <end position="19"/>
    </location>
</feature>
<keyword evidence="6" id="KW-1185">Reference proteome</keyword>
<accession>H3D9V6</accession>
<feature type="transmembrane region" description="Helical" evidence="2">
    <location>
        <begin position="392"/>
        <end position="417"/>
    </location>
</feature>
<evidence type="ECO:0000313" key="5">
    <source>
        <dbReference type="Ensembl" id="ENSTNIP00000017297.1"/>
    </source>
</evidence>
<dbReference type="OMA" id="NRWFTCT"/>
<evidence type="ECO:0000313" key="6">
    <source>
        <dbReference type="Proteomes" id="UP000007303"/>
    </source>
</evidence>
<keyword evidence="3" id="KW-0732">Signal</keyword>
<evidence type="ECO:0000256" key="2">
    <source>
        <dbReference type="SAM" id="Phobius"/>
    </source>
</evidence>
<reference evidence="5" key="3">
    <citation type="submission" date="2025-09" db="UniProtKB">
        <authorList>
            <consortium name="Ensembl"/>
        </authorList>
    </citation>
    <scope>IDENTIFICATION</scope>
</reference>
<evidence type="ECO:0000256" key="1">
    <source>
        <dbReference type="ARBA" id="ARBA00023319"/>
    </source>
</evidence>
<dbReference type="SUPFAM" id="SSF48726">
    <property type="entry name" value="Immunoglobulin"/>
    <property type="match status" value="2"/>
</dbReference>
<dbReference type="InterPro" id="IPR036179">
    <property type="entry name" value="Ig-like_dom_sf"/>
</dbReference>
<organism evidence="5 6">
    <name type="scientific">Tetraodon nigroviridis</name>
    <name type="common">Spotted green pufferfish</name>
    <name type="synonym">Chelonodon nigroviridis</name>
    <dbReference type="NCBI Taxonomy" id="99883"/>
    <lineage>
        <taxon>Eukaryota</taxon>
        <taxon>Metazoa</taxon>
        <taxon>Chordata</taxon>
        <taxon>Craniata</taxon>
        <taxon>Vertebrata</taxon>
        <taxon>Euteleostomi</taxon>
        <taxon>Actinopterygii</taxon>
        <taxon>Neopterygii</taxon>
        <taxon>Teleostei</taxon>
        <taxon>Neoteleostei</taxon>
        <taxon>Acanthomorphata</taxon>
        <taxon>Eupercaria</taxon>
        <taxon>Tetraodontiformes</taxon>
        <taxon>Tetradontoidea</taxon>
        <taxon>Tetraodontidae</taxon>
        <taxon>Tetraodon</taxon>
    </lineage>
</organism>
<evidence type="ECO:0000259" key="4">
    <source>
        <dbReference type="PROSITE" id="PS50835"/>
    </source>
</evidence>
<keyword evidence="2" id="KW-1133">Transmembrane helix</keyword>
<dbReference type="InterPro" id="IPR050380">
    <property type="entry name" value="Immune_Resp_Modulators"/>
</dbReference>
<dbReference type="Gene3D" id="2.60.40.10">
    <property type="entry name" value="Immunoglobulins"/>
    <property type="match status" value="2"/>
</dbReference>
<reference evidence="6" key="1">
    <citation type="journal article" date="2004" name="Nature">
        <title>Genome duplication in the teleost fish Tetraodon nigroviridis reveals the early vertebrate proto-karyotype.</title>
        <authorList>
            <person name="Jaillon O."/>
            <person name="Aury J.-M."/>
            <person name="Brunet F."/>
            <person name="Petit J.-L."/>
            <person name="Stange-Thomann N."/>
            <person name="Mauceli E."/>
            <person name="Bouneau L."/>
            <person name="Fischer C."/>
            <person name="Ozouf-Costaz C."/>
            <person name="Bernot A."/>
            <person name="Nicaud S."/>
            <person name="Jaffe D."/>
            <person name="Fisher S."/>
            <person name="Lutfalla G."/>
            <person name="Dossat C."/>
            <person name="Segurens B."/>
            <person name="Dasilva C."/>
            <person name="Salanoubat M."/>
            <person name="Levy M."/>
            <person name="Boudet N."/>
            <person name="Castellano S."/>
            <person name="Anthouard V."/>
            <person name="Jubin C."/>
            <person name="Castelli V."/>
            <person name="Katinka M."/>
            <person name="Vacherie B."/>
            <person name="Biemont C."/>
            <person name="Skalli Z."/>
            <person name="Cattolico L."/>
            <person name="Poulain J."/>
            <person name="De Berardinis V."/>
            <person name="Cruaud C."/>
            <person name="Duprat S."/>
            <person name="Brottier P."/>
            <person name="Coutanceau J.-P."/>
            <person name="Gouzy J."/>
            <person name="Parra G."/>
            <person name="Lardier G."/>
            <person name="Chapple C."/>
            <person name="McKernan K.J."/>
            <person name="McEwan P."/>
            <person name="Bosak S."/>
            <person name="Kellis M."/>
            <person name="Volff J.-N."/>
            <person name="Guigo R."/>
            <person name="Zody M.C."/>
            <person name="Mesirov J."/>
            <person name="Lindblad-Toh K."/>
            <person name="Birren B."/>
            <person name="Nusbaum C."/>
            <person name="Kahn D."/>
            <person name="Robinson-Rechavi M."/>
            <person name="Laudet V."/>
            <person name="Schachter V."/>
            <person name="Quetier F."/>
            <person name="Saurin W."/>
            <person name="Scarpelli C."/>
            <person name="Wincker P."/>
            <person name="Lander E.S."/>
            <person name="Weissenbach J."/>
            <person name="Roest Crollius H."/>
        </authorList>
    </citation>
    <scope>NUCLEOTIDE SEQUENCE [LARGE SCALE GENOMIC DNA]</scope>
</reference>
<dbReference type="InterPro" id="IPR013106">
    <property type="entry name" value="Ig_V-set"/>
</dbReference>
<dbReference type="SMART" id="SM00407">
    <property type="entry name" value="IGc1"/>
    <property type="match status" value="1"/>
</dbReference>
<evidence type="ECO:0000256" key="3">
    <source>
        <dbReference type="SAM" id="SignalP"/>
    </source>
</evidence>
<proteinExistence type="predicted"/>